<proteinExistence type="predicted"/>
<dbReference type="Proteomes" id="UP001172102">
    <property type="component" value="Unassembled WGS sequence"/>
</dbReference>
<feature type="compositionally biased region" description="Polar residues" evidence="6">
    <location>
        <begin position="206"/>
        <end position="224"/>
    </location>
</feature>
<gene>
    <name evidence="7" type="ORF">B0H67DRAFT_571927</name>
</gene>
<organism evidence="7 8">
    <name type="scientific">Lasiosphaeris hirsuta</name>
    <dbReference type="NCBI Taxonomy" id="260670"/>
    <lineage>
        <taxon>Eukaryota</taxon>
        <taxon>Fungi</taxon>
        <taxon>Dikarya</taxon>
        <taxon>Ascomycota</taxon>
        <taxon>Pezizomycotina</taxon>
        <taxon>Sordariomycetes</taxon>
        <taxon>Sordariomycetidae</taxon>
        <taxon>Sordariales</taxon>
        <taxon>Lasiosphaeriaceae</taxon>
        <taxon>Lasiosphaeris</taxon>
    </lineage>
</organism>
<name>A0AA40B1H1_9PEZI</name>
<comment type="caution">
    <text evidence="7">The sequence shown here is derived from an EMBL/GenBank/DDBJ whole genome shotgun (WGS) entry which is preliminary data.</text>
</comment>
<dbReference type="AlphaFoldDB" id="A0AA40B1H1"/>
<keyword evidence="3" id="KW-0238">DNA-binding</keyword>
<evidence type="ECO:0000256" key="4">
    <source>
        <dbReference type="ARBA" id="ARBA00023163"/>
    </source>
</evidence>
<evidence type="ECO:0000313" key="8">
    <source>
        <dbReference type="Proteomes" id="UP001172102"/>
    </source>
</evidence>
<evidence type="ECO:0000256" key="1">
    <source>
        <dbReference type="ARBA" id="ARBA00004123"/>
    </source>
</evidence>
<dbReference type="GO" id="GO:0000981">
    <property type="term" value="F:DNA-binding transcription factor activity, RNA polymerase II-specific"/>
    <property type="evidence" value="ECO:0007669"/>
    <property type="project" value="TreeGrafter"/>
</dbReference>
<dbReference type="GO" id="GO:0000976">
    <property type="term" value="F:transcription cis-regulatory region binding"/>
    <property type="evidence" value="ECO:0007669"/>
    <property type="project" value="TreeGrafter"/>
</dbReference>
<evidence type="ECO:0000256" key="2">
    <source>
        <dbReference type="ARBA" id="ARBA00023015"/>
    </source>
</evidence>
<keyword evidence="5" id="KW-0539">Nucleus</keyword>
<keyword evidence="8" id="KW-1185">Reference proteome</keyword>
<dbReference type="EMBL" id="JAUKUA010000002">
    <property type="protein sequence ID" value="KAK0725935.1"/>
    <property type="molecule type" value="Genomic_DNA"/>
</dbReference>
<evidence type="ECO:0000256" key="5">
    <source>
        <dbReference type="ARBA" id="ARBA00023242"/>
    </source>
</evidence>
<dbReference type="PANTHER" id="PTHR31845">
    <property type="entry name" value="FINGER DOMAIN PROTEIN, PUTATIVE-RELATED"/>
    <property type="match status" value="1"/>
</dbReference>
<keyword evidence="4" id="KW-0804">Transcription</keyword>
<dbReference type="InterPro" id="IPR051089">
    <property type="entry name" value="prtT"/>
</dbReference>
<dbReference type="GO" id="GO:0005634">
    <property type="term" value="C:nucleus"/>
    <property type="evidence" value="ECO:0007669"/>
    <property type="project" value="UniProtKB-SubCell"/>
</dbReference>
<evidence type="ECO:0000256" key="3">
    <source>
        <dbReference type="ARBA" id="ARBA00023125"/>
    </source>
</evidence>
<dbReference type="PANTHER" id="PTHR31845:SF10">
    <property type="entry name" value="ZN(II)2CYS6 TRANSCRIPTION FACTOR (EUROFUNG)"/>
    <property type="match status" value="1"/>
</dbReference>
<comment type="subcellular location">
    <subcellularLocation>
        <location evidence="1">Nucleus</location>
    </subcellularLocation>
</comment>
<evidence type="ECO:0000256" key="6">
    <source>
        <dbReference type="SAM" id="MobiDB-lite"/>
    </source>
</evidence>
<keyword evidence="2" id="KW-0805">Transcription regulation</keyword>
<protein>
    <submittedName>
        <fullName evidence="7">Uncharacterized protein</fullName>
    </submittedName>
</protein>
<accession>A0AA40B1H1</accession>
<evidence type="ECO:0000313" key="7">
    <source>
        <dbReference type="EMBL" id="KAK0725935.1"/>
    </source>
</evidence>
<feature type="region of interest" description="Disordered" evidence="6">
    <location>
        <begin position="200"/>
        <end position="224"/>
    </location>
</feature>
<sequence length="224" mass="25219">MSAEELNTRRPFLMSTIRMAASFRSAGSMRGQMFQIMSYLADHMLLRAEHSIDLLMGVVVVLGWYHYHSTAHTQLNNLLCLAESLVSGLGINQPVFTPGRGEMTKTNEEKRLLLGLWYLKSVASGHFHMLQPTPFTATMSEYLEELERDGEQRSDDFLVYLVKIQHLSERIVETTTSSIGSKAQEATVAKLQNTLRRAAGTLPHQLRTNGKPNPQIQARTSSKR</sequence>
<reference evidence="7" key="1">
    <citation type="submission" date="2023-06" db="EMBL/GenBank/DDBJ databases">
        <title>Genome-scale phylogeny and comparative genomics of the fungal order Sordariales.</title>
        <authorList>
            <consortium name="Lawrence Berkeley National Laboratory"/>
            <person name="Hensen N."/>
            <person name="Bonometti L."/>
            <person name="Westerberg I."/>
            <person name="Brannstrom I.O."/>
            <person name="Guillou S."/>
            <person name="Cros-Aarteil S."/>
            <person name="Calhoun S."/>
            <person name="Haridas S."/>
            <person name="Kuo A."/>
            <person name="Mondo S."/>
            <person name="Pangilinan J."/>
            <person name="Riley R."/>
            <person name="Labutti K."/>
            <person name="Andreopoulos B."/>
            <person name="Lipzen A."/>
            <person name="Chen C."/>
            <person name="Yanf M."/>
            <person name="Daum C."/>
            <person name="Ng V."/>
            <person name="Clum A."/>
            <person name="Steindorff A."/>
            <person name="Ohm R."/>
            <person name="Martin F."/>
            <person name="Silar P."/>
            <person name="Natvig D."/>
            <person name="Lalanne C."/>
            <person name="Gautier V."/>
            <person name="Ament-Velasquez S.L."/>
            <person name="Kruys A."/>
            <person name="Hutchinson M.I."/>
            <person name="Powell A.J."/>
            <person name="Barry K."/>
            <person name="Miller A.N."/>
            <person name="Grigoriev I.V."/>
            <person name="Debuchy R."/>
            <person name="Gladieux P."/>
            <person name="Thoren M.H."/>
            <person name="Johannesson H."/>
        </authorList>
    </citation>
    <scope>NUCLEOTIDE SEQUENCE</scope>
    <source>
        <strain evidence="7">SMH4607-1</strain>
    </source>
</reference>